<accession>A0ABX0JBA5</accession>
<evidence type="ECO:0000313" key="2">
    <source>
        <dbReference type="EMBL" id="NHN32509.1"/>
    </source>
</evidence>
<name>A0ABX0JBA5_9BACL</name>
<keyword evidence="1" id="KW-0472">Membrane</keyword>
<protein>
    <submittedName>
        <fullName evidence="2">Uncharacterized protein</fullName>
    </submittedName>
</protein>
<organism evidence="2 3">
    <name type="scientific">Paenibacillus agricola</name>
    <dbReference type="NCBI Taxonomy" id="2716264"/>
    <lineage>
        <taxon>Bacteria</taxon>
        <taxon>Bacillati</taxon>
        <taxon>Bacillota</taxon>
        <taxon>Bacilli</taxon>
        <taxon>Bacillales</taxon>
        <taxon>Paenibacillaceae</taxon>
        <taxon>Paenibacillus</taxon>
    </lineage>
</organism>
<keyword evidence="3" id="KW-1185">Reference proteome</keyword>
<keyword evidence="1" id="KW-0812">Transmembrane</keyword>
<dbReference type="EMBL" id="JAAOIW010000008">
    <property type="protein sequence ID" value="NHN32509.1"/>
    <property type="molecule type" value="Genomic_DNA"/>
</dbReference>
<gene>
    <name evidence="2" type="ORF">G9U52_21950</name>
</gene>
<feature type="transmembrane region" description="Helical" evidence="1">
    <location>
        <begin position="75"/>
        <end position="99"/>
    </location>
</feature>
<keyword evidence="1" id="KW-1133">Transmembrane helix</keyword>
<evidence type="ECO:0000313" key="3">
    <source>
        <dbReference type="Proteomes" id="UP001165962"/>
    </source>
</evidence>
<feature type="transmembrane region" description="Helical" evidence="1">
    <location>
        <begin position="12"/>
        <end position="37"/>
    </location>
</feature>
<sequence length="246" mass="27867">MSNYNFSIARSLKLLGVLVFDIAVIMIFISMFSSLFILAPVKLALMSMVLLTGLFFFSVSVIFPRLLSRGYGVVYPIATIIVSIIYLALANLISVFFIVGSTVWYIGWELLAFAGLIGVLSVFLFFSKRETENEYQVELEQSNKTSIHMQLMFIEASLTAEQNIEGILPIIHSFKALKERIHASTPFGRITGNSVVFELENTIRSNLDYLQLYTRTNTLDKNMVDIQKLIDETRALIVNREVLNVR</sequence>
<evidence type="ECO:0000256" key="1">
    <source>
        <dbReference type="SAM" id="Phobius"/>
    </source>
</evidence>
<comment type="caution">
    <text evidence="2">The sequence shown here is derived from an EMBL/GenBank/DDBJ whole genome shotgun (WGS) entry which is preliminary data.</text>
</comment>
<proteinExistence type="predicted"/>
<feature type="transmembrane region" description="Helical" evidence="1">
    <location>
        <begin position="43"/>
        <end position="63"/>
    </location>
</feature>
<reference evidence="2" key="1">
    <citation type="submission" date="2020-03" db="EMBL/GenBank/DDBJ databases">
        <title>Draft sequencing of Paenibacilllus sp. S3N08.</title>
        <authorList>
            <person name="Kim D.-U."/>
        </authorList>
    </citation>
    <scope>NUCLEOTIDE SEQUENCE</scope>
    <source>
        <strain evidence="2">S3N08</strain>
    </source>
</reference>
<dbReference type="RefSeq" id="WP_166152791.1">
    <property type="nucleotide sequence ID" value="NZ_JAAOIW010000008.1"/>
</dbReference>
<dbReference type="Proteomes" id="UP001165962">
    <property type="component" value="Unassembled WGS sequence"/>
</dbReference>
<feature type="transmembrane region" description="Helical" evidence="1">
    <location>
        <begin position="105"/>
        <end position="126"/>
    </location>
</feature>